<organism evidence="2 3">
    <name type="scientific">Lymnaea stagnalis</name>
    <name type="common">Great pond snail</name>
    <name type="synonym">Helix stagnalis</name>
    <dbReference type="NCBI Taxonomy" id="6523"/>
    <lineage>
        <taxon>Eukaryota</taxon>
        <taxon>Metazoa</taxon>
        <taxon>Spiralia</taxon>
        <taxon>Lophotrochozoa</taxon>
        <taxon>Mollusca</taxon>
        <taxon>Gastropoda</taxon>
        <taxon>Heterobranchia</taxon>
        <taxon>Euthyneura</taxon>
        <taxon>Panpulmonata</taxon>
        <taxon>Hygrophila</taxon>
        <taxon>Lymnaeoidea</taxon>
        <taxon>Lymnaeidae</taxon>
        <taxon>Lymnaea</taxon>
    </lineage>
</organism>
<feature type="transmembrane region" description="Helical" evidence="1">
    <location>
        <begin position="12"/>
        <end position="34"/>
    </location>
</feature>
<keyword evidence="1" id="KW-0472">Membrane</keyword>
<protein>
    <submittedName>
        <fullName evidence="2">Uncharacterized protein</fullName>
    </submittedName>
</protein>
<evidence type="ECO:0000256" key="1">
    <source>
        <dbReference type="SAM" id="Phobius"/>
    </source>
</evidence>
<accession>A0AAV2IDX2</accession>
<evidence type="ECO:0000313" key="2">
    <source>
        <dbReference type="EMBL" id="CAL1545082.1"/>
    </source>
</evidence>
<dbReference type="EMBL" id="CAXITT010000674">
    <property type="protein sequence ID" value="CAL1545082.1"/>
    <property type="molecule type" value="Genomic_DNA"/>
</dbReference>
<name>A0AAV2IDX2_LYMST</name>
<keyword evidence="1" id="KW-0812">Transmembrane</keyword>
<dbReference type="Proteomes" id="UP001497497">
    <property type="component" value="Unassembled WGS sequence"/>
</dbReference>
<sequence length="149" mass="16563">MAKLIELSTTSYFHVCLVIAFMTFCLIVAIILCTKSCLKQQKSKTSIEKSGACPENEEGLWYEDIANRTTLLNKITLSETNHRPSASGDIELRHATMTKENLYENVKTKSDSARYLNVHYGETMKVGTTCGKSKDAGTTRYTNVIIGAI</sequence>
<reference evidence="2 3" key="1">
    <citation type="submission" date="2024-04" db="EMBL/GenBank/DDBJ databases">
        <authorList>
            <consortium name="Genoscope - CEA"/>
            <person name="William W."/>
        </authorList>
    </citation>
    <scope>NUCLEOTIDE SEQUENCE [LARGE SCALE GENOMIC DNA]</scope>
</reference>
<dbReference type="AlphaFoldDB" id="A0AAV2IDX2"/>
<comment type="caution">
    <text evidence="2">The sequence shown here is derived from an EMBL/GenBank/DDBJ whole genome shotgun (WGS) entry which is preliminary data.</text>
</comment>
<proteinExistence type="predicted"/>
<keyword evidence="1" id="KW-1133">Transmembrane helix</keyword>
<evidence type="ECO:0000313" key="3">
    <source>
        <dbReference type="Proteomes" id="UP001497497"/>
    </source>
</evidence>
<keyword evidence="3" id="KW-1185">Reference proteome</keyword>
<gene>
    <name evidence="2" type="ORF">GSLYS_00018565001</name>
</gene>